<proteinExistence type="inferred from homology"/>
<dbReference type="InterPro" id="IPR052021">
    <property type="entry name" value="Type-I_RS_S_subunit"/>
</dbReference>
<dbReference type="EMBL" id="JBHRZI010000011">
    <property type="protein sequence ID" value="MFC3891410.1"/>
    <property type="molecule type" value="Genomic_DNA"/>
</dbReference>
<dbReference type="InterPro" id="IPR000055">
    <property type="entry name" value="Restrct_endonuc_typeI_TRD"/>
</dbReference>
<dbReference type="SUPFAM" id="SSF116734">
    <property type="entry name" value="DNA methylase specificity domain"/>
    <property type="match status" value="2"/>
</dbReference>
<keyword evidence="2" id="KW-0680">Restriction system</keyword>
<dbReference type="PANTHER" id="PTHR30408">
    <property type="entry name" value="TYPE-1 RESTRICTION ENZYME ECOKI SPECIFICITY PROTEIN"/>
    <property type="match status" value="1"/>
</dbReference>
<evidence type="ECO:0000313" key="5">
    <source>
        <dbReference type="EMBL" id="MFC3891410.1"/>
    </source>
</evidence>
<feature type="domain" description="Type I restriction modification DNA specificity" evidence="4">
    <location>
        <begin position="63"/>
        <end position="174"/>
    </location>
</feature>
<comment type="caution">
    <text evidence="5">The sequence shown here is derived from an EMBL/GenBank/DDBJ whole genome shotgun (WGS) entry which is preliminary data.</text>
</comment>
<dbReference type="PANTHER" id="PTHR30408:SF12">
    <property type="entry name" value="TYPE I RESTRICTION ENZYME MJAVIII SPECIFICITY SUBUNIT"/>
    <property type="match status" value="1"/>
</dbReference>
<dbReference type="CDD" id="cd17260">
    <property type="entry name" value="RMtype1_S_EcoEI-TRD1-CR1_like"/>
    <property type="match status" value="1"/>
</dbReference>
<comment type="similarity">
    <text evidence="1">Belongs to the type-I restriction system S methylase family.</text>
</comment>
<keyword evidence="6" id="KW-1185">Reference proteome</keyword>
<dbReference type="Gene3D" id="3.90.220.20">
    <property type="entry name" value="DNA methylase specificity domains"/>
    <property type="match status" value="2"/>
</dbReference>
<keyword evidence="5" id="KW-0378">Hydrolase</keyword>
<protein>
    <submittedName>
        <fullName evidence="5">Restriction endonuclease subunit S</fullName>
        <ecNumber evidence="5">3.1.21.-</ecNumber>
    </submittedName>
</protein>
<dbReference type="EC" id="3.1.21.-" evidence="5"/>
<sequence length="406" mass="45360">MSTATVKLSEVAEINPRVEARPTLDTLVSFLGMADVDAESGTTTRGKERRYAEVAKGYTQFANRDLLVAKITPCFENGKIAQAELDHPHGTGSTEFHVIRPDRAVLDDRFLLRFLRQPYVRIAGERRMTGSAGQRRVPEAYLADLQIPLIPISEQRQIAQILDNVDALRTKRRKAIALLKDLAQSIFLDMFGDPLSNPMGWDRVQLGDLLLRIDSGKSPQCLDRPAEHDEWGVLKLGAVTQCVYRPEENKALPASIEADPRHEVQAGDLLFTRKNTPELVAASAYVRETRERLLLPDLVFRLVPVETAPVNKIYLHSLLTYPPKRRKVQELASGSAASMPNISKSRLLEFKIELPSLELQEKFAARMNALEGAKLRNLAHLAELDSLFASLQDRAFRGELWGAPAA</sequence>
<name>A0ABV8BNF0_9PSEU</name>
<evidence type="ECO:0000256" key="3">
    <source>
        <dbReference type="ARBA" id="ARBA00023125"/>
    </source>
</evidence>
<keyword evidence="5" id="KW-0255">Endonuclease</keyword>
<dbReference type="GO" id="GO:0016787">
    <property type="term" value="F:hydrolase activity"/>
    <property type="evidence" value="ECO:0007669"/>
    <property type="project" value="UniProtKB-KW"/>
</dbReference>
<dbReference type="Proteomes" id="UP001595690">
    <property type="component" value="Unassembled WGS sequence"/>
</dbReference>
<keyword evidence="5" id="KW-0540">Nuclease</keyword>
<dbReference type="Pfam" id="PF01420">
    <property type="entry name" value="Methylase_S"/>
    <property type="match status" value="1"/>
</dbReference>
<dbReference type="InterPro" id="IPR044946">
    <property type="entry name" value="Restrct_endonuc_typeI_TRD_sf"/>
</dbReference>
<evidence type="ECO:0000256" key="1">
    <source>
        <dbReference type="ARBA" id="ARBA00010923"/>
    </source>
</evidence>
<evidence type="ECO:0000259" key="4">
    <source>
        <dbReference type="Pfam" id="PF01420"/>
    </source>
</evidence>
<reference evidence="6" key="1">
    <citation type="journal article" date="2019" name="Int. J. Syst. Evol. Microbiol.">
        <title>The Global Catalogue of Microorganisms (GCM) 10K type strain sequencing project: providing services to taxonomists for standard genome sequencing and annotation.</title>
        <authorList>
            <consortium name="The Broad Institute Genomics Platform"/>
            <consortium name="The Broad Institute Genome Sequencing Center for Infectious Disease"/>
            <person name="Wu L."/>
            <person name="Ma J."/>
        </authorList>
    </citation>
    <scope>NUCLEOTIDE SEQUENCE [LARGE SCALE GENOMIC DNA]</scope>
    <source>
        <strain evidence="6">CGMCC 4.7405</strain>
    </source>
</reference>
<organism evidence="5 6">
    <name type="scientific">Lentzea rhizosphaerae</name>
    <dbReference type="NCBI Taxonomy" id="2041025"/>
    <lineage>
        <taxon>Bacteria</taxon>
        <taxon>Bacillati</taxon>
        <taxon>Actinomycetota</taxon>
        <taxon>Actinomycetes</taxon>
        <taxon>Pseudonocardiales</taxon>
        <taxon>Pseudonocardiaceae</taxon>
        <taxon>Lentzea</taxon>
    </lineage>
</organism>
<evidence type="ECO:0000313" key="6">
    <source>
        <dbReference type="Proteomes" id="UP001595690"/>
    </source>
</evidence>
<dbReference type="RefSeq" id="WP_382370685.1">
    <property type="nucleotide sequence ID" value="NZ_JBHRZI010000011.1"/>
</dbReference>
<keyword evidence="3" id="KW-0238">DNA-binding</keyword>
<evidence type="ECO:0000256" key="2">
    <source>
        <dbReference type="ARBA" id="ARBA00022747"/>
    </source>
</evidence>
<dbReference type="GO" id="GO:0004519">
    <property type="term" value="F:endonuclease activity"/>
    <property type="evidence" value="ECO:0007669"/>
    <property type="project" value="UniProtKB-KW"/>
</dbReference>
<accession>A0ABV8BNF0</accession>
<gene>
    <name evidence="5" type="ORF">ACFOWZ_07975</name>
</gene>